<dbReference type="InterPro" id="IPR036732">
    <property type="entry name" value="AFP_Neu5c_C_sf"/>
</dbReference>
<dbReference type="GO" id="GO:0016051">
    <property type="term" value="P:carbohydrate biosynthetic process"/>
    <property type="evidence" value="ECO:0007669"/>
    <property type="project" value="InterPro"/>
</dbReference>
<evidence type="ECO:0000313" key="2">
    <source>
        <dbReference type="EMBL" id="KXW58112.1"/>
    </source>
</evidence>
<dbReference type="SUPFAM" id="SSF51269">
    <property type="entry name" value="AFP III-like domain"/>
    <property type="match status" value="1"/>
</dbReference>
<dbReference type="PANTHER" id="PTHR42966">
    <property type="entry name" value="N-ACETYLNEURAMINATE SYNTHASE"/>
    <property type="match status" value="1"/>
</dbReference>
<dbReference type="InterPro" id="IPR013785">
    <property type="entry name" value="Aldolase_TIM"/>
</dbReference>
<dbReference type="SUPFAM" id="SSF51569">
    <property type="entry name" value="Aldolase"/>
    <property type="match status" value="1"/>
</dbReference>
<dbReference type="InterPro" id="IPR013974">
    <property type="entry name" value="SAF"/>
</dbReference>
<dbReference type="GO" id="GO:0047444">
    <property type="term" value="F:N-acylneuraminate-9-phosphate synthase activity"/>
    <property type="evidence" value="ECO:0007669"/>
    <property type="project" value="TreeGrafter"/>
</dbReference>
<dbReference type="InterPro" id="IPR051690">
    <property type="entry name" value="PseI-like"/>
</dbReference>
<dbReference type="AlphaFoldDB" id="A0A149VY30"/>
<dbReference type="PANTHER" id="PTHR42966:SF1">
    <property type="entry name" value="SIALIC ACID SYNTHASE"/>
    <property type="match status" value="1"/>
</dbReference>
<dbReference type="PROSITE" id="PS50844">
    <property type="entry name" value="AFP_LIKE"/>
    <property type="match status" value="1"/>
</dbReference>
<dbReference type="SMART" id="SM00858">
    <property type="entry name" value="SAF"/>
    <property type="match status" value="1"/>
</dbReference>
<evidence type="ECO:0000313" key="3">
    <source>
        <dbReference type="Proteomes" id="UP000075653"/>
    </source>
</evidence>
<dbReference type="InterPro" id="IPR013132">
    <property type="entry name" value="PseI/NeuA/B-like_N"/>
</dbReference>
<dbReference type="InterPro" id="IPR006190">
    <property type="entry name" value="SAF_AFP_Neu5Ac"/>
</dbReference>
<dbReference type="Proteomes" id="UP000075653">
    <property type="component" value="Unassembled WGS sequence"/>
</dbReference>
<dbReference type="PATRIC" id="fig|1789004.3.peg.1361"/>
<proteinExistence type="predicted"/>
<dbReference type="STRING" id="1789004.FEMY_13430"/>
<evidence type="ECO:0000259" key="1">
    <source>
        <dbReference type="PROSITE" id="PS50844"/>
    </source>
</evidence>
<dbReference type="RefSeq" id="WP_062188065.1">
    <property type="nucleotide sequence ID" value="NZ_CP149478.1"/>
</dbReference>
<feature type="domain" description="AFP-like" evidence="1">
    <location>
        <begin position="289"/>
        <end position="347"/>
    </location>
</feature>
<accession>A0A149VY30</accession>
<dbReference type="InterPro" id="IPR057736">
    <property type="entry name" value="SAF_PseI/NeuA/NeuB"/>
</dbReference>
<keyword evidence="3" id="KW-1185">Reference proteome</keyword>
<name>A0A149VY30_9PROT</name>
<dbReference type="Pfam" id="PF03102">
    <property type="entry name" value="NeuB"/>
    <property type="match status" value="1"/>
</dbReference>
<sequence>MRISDYDIGPDHPPFVIAEVAQSHEGSLGQAMAFIEVAAECGVQAVKFQTHLAAEESTVHEPWRVPFSLQDRSRYDYWQRMEFTFEQWKILKLHAERHGLVFLSSPFSVRACEWLDALGMAAWKIASGEVHNPELLEWVGRTGKPLLLSSGLMAPEGLLALAQEFQCHGSSVALMHCTSRYPTPPQEVGLNLLETLLEAEPSFPVGLSDHSASPVPGIVATYLGASLLEVHLTLHERMFGPDVPASLTPTRLKALVDGALFAWSMRTSPVLKSVQLERLGFDPAIFGRSWVTTQDLPAGHSLTRSDLAFKKPGGGLGYEDLHHLLGQVLTRALPKDHLLEINDVHPS</sequence>
<dbReference type="Gene3D" id="3.20.20.70">
    <property type="entry name" value="Aldolase class I"/>
    <property type="match status" value="1"/>
</dbReference>
<dbReference type="EC" id="2.5.1.101" evidence="2"/>
<dbReference type="Gene3D" id="3.90.1210.10">
    <property type="entry name" value="Antifreeze-like/N-acetylneuraminic acid synthase C-terminal domain"/>
    <property type="match status" value="1"/>
</dbReference>
<dbReference type="CDD" id="cd11615">
    <property type="entry name" value="SAF_NeuB_like"/>
    <property type="match status" value="1"/>
</dbReference>
<dbReference type="EMBL" id="LRRD01000024">
    <property type="protein sequence ID" value="KXW58112.1"/>
    <property type="molecule type" value="Genomic_DNA"/>
</dbReference>
<protein>
    <submittedName>
        <fullName evidence="2">N,N'-diacetyllegionaminic acid synthase</fullName>
        <ecNumber evidence="2">2.5.1.101</ecNumber>
    </submittedName>
</protein>
<dbReference type="Pfam" id="PF08666">
    <property type="entry name" value="SAF"/>
    <property type="match status" value="1"/>
</dbReference>
<keyword evidence="2" id="KW-0808">Transferase</keyword>
<reference evidence="2 3" key="1">
    <citation type="submission" date="2016-01" db="EMBL/GenBank/DDBJ databases">
        <title>Genome sequence of the acidophilic iron oxidising Ferrovum strain Z-31.</title>
        <authorList>
            <person name="Poehlein A."/>
            <person name="Ullrich S.R."/>
            <person name="Schloemann M."/>
            <person name="Muehling M."/>
            <person name="Daniel R."/>
        </authorList>
    </citation>
    <scope>NUCLEOTIDE SEQUENCE [LARGE SCALE GENOMIC DNA]</scope>
    <source>
        <strain evidence="2 3">Z-31</strain>
    </source>
</reference>
<comment type="caution">
    <text evidence="2">The sequence shown here is derived from an EMBL/GenBank/DDBJ whole genome shotgun (WGS) entry which is preliminary data.</text>
</comment>
<organism evidence="2 3">
    <name type="scientific">Ferrovum myxofaciens</name>
    <dbReference type="NCBI Taxonomy" id="416213"/>
    <lineage>
        <taxon>Bacteria</taxon>
        <taxon>Pseudomonadati</taxon>
        <taxon>Pseudomonadota</taxon>
        <taxon>Betaproteobacteria</taxon>
        <taxon>Ferrovales</taxon>
        <taxon>Ferrovaceae</taxon>
        <taxon>Ferrovum</taxon>
    </lineage>
</organism>
<gene>
    <name evidence="2" type="primary">legI</name>
    <name evidence="2" type="ORF">FEMY_13430</name>
</gene>